<protein>
    <recommendedName>
        <fullName evidence="4">Ig-like domain-containing protein</fullName>
    </recommendedName>
</protein>
<dbReference type="CDD" id="cd00096">
    <property type="entry name" value="Ig"/>
    <property type="match status" value="1"/>
</dbReference>
<dbReference type="SUPFAM" id="SSF49265">
    <property type="entry name" value="Fibronectin type III"/>
    <property type="match status" value="1"/>
</dbReference>
<feature type="domain" description="Ig-like" evidence="4">
    <location>
        <begin position="438"/>
        <end position="527"/>
    </location>
</feature>
<feature type="domain" description="Ig-like" evidence="4">
    <location>
        <begin position="136"/>
        <end position="183"/>
    </location>
</feature>
<feature type="domain" description="Ig-like" evidence="4">
    <location>
        <begin position="341"/>
        <end position="433"/>
    </location>
</feature>
<sequence>MSFRQVRAGKKDGSNSPEEILDVEVCPGSTATLPCPALTPIQANDRALAAFWYKDDQVTPFYMVDGRTSTSIELGKHRQLSNLGSRSTFNVSLNPAVLYVDVETKEDAGTYVCRVDSYRSLTRTSTVKLIVLSPTPKLLIYEGETLLSDVAGPYKEGSDLELTCELTGVEGIPMQVLWTIRGQVVDSTFKVLPSGKIRNDYRMKSLERSLWMVAATCVAAKGPDSTQQPFLAAAVQVDLFLRPLDVRISPPDGTCKEGSVLKLVCQTWGSRPAAEISWWMKTFRLYNVSGHRYELESSSSSLSLVPMASDHGKVIVCKAENPKLPGVAMTDSVMLNVTFPPKVTLSLKTYSSSSLSEGDTVALICNVVSNPAVSLVLWSFVQETSVAPGHKRFPFEGPQTLVLERLQPWHKGSYRCRATNSEGAGESNALWLAVRHRPICKARQQVSYGAYLGETLSIRCEVEAEPATVSFHWGFSNTVLQHSNVSFVNRGLRSMATYTPTDDIHLGSLFCWANNSAGEQHVPCTFTVFKPVAPNRPKNCQILNRTHSSFLVACESGYDGGAPQHFYFRAKIKGSRDDGMTLSSVLPVFNLSGLPSGSTFQIALFSRNKIGQSHAVNIETTTLRSKKKGEVESMELESKSKSSDIIHAHPVFRHRDPGDCSPLETSVPSFPLIDCHPASEQDFTTILTYFEENPV</sequence>
<gene>
    <name evidence="5" type="primary">AVEN_250441_1</name>
    <name evidence="5" type="ORF">CDAR_425441</name>
</gene>
<dbReference type="InterPro" id="IPR003598">
    <property type="entry name" value="Ig_sub2"/>
</dbReference>
<dbReference type="InterPro" id="IPR013162">
    <property type="entry name" value="CD80_C2-set"/>
</dbReference>
<keyword evidence="3" id="KW-1015">Disulfide bond</keyword>
<dbReference type="SMART" id="SM00408">
    <property type="entry name" value="IGc2"/>
    <property type="match status" value="2"/>
</dbReference>
<dbReference type="SMART" id="SM00409">
    <property type="entry name" value="IG"/>
    <property type="match status" value="3"/>
</dbReference>
<comment type="subcellular location">
    <subcellularLocation>
        <location evidence="1">Membrane</location>
        <topology evidence="1">Single-pass membrane protein</topology>
    </subcellularLocation>
</comment>
<dbReference type="EMBL" id="BPLQ01002214">
    <property type="protein sequence ID" value="GIX90028.1"/>
    <property type="molecule type" value="Genomic_DNA"/>
</dbReference>
<proteinExistence type="predicted"/>
<organism evidence="5 6">
    <name type="scientific">Caerostris darwini</name>
    <dbReference type="NCBI Taxonomy" id="1538125"/>
    <lineage>
        <taxon>Eukaryota</taxon>
        <taxon>Metazoa</taxon>
        <taxon>Ecdysozoa</taxon>
        <taxon>Arthropoda</taxon>
        <taxon>Chelicerata</taxon>
        <taxon>Arachnida</taxon>
        <taxon>Araneae</taxon>
        <taxon>Araneomorphae</taxon>
        <taxon>Entelegynae</taxon>
        <taxon>Araneoidea</taxon>
        <taxon>Araneidae</taxon>
        <taxon>Caerostris</taxon>
    </lineage>
</organism>
<keyword evidence="6" id="KW-1185">Reference proteome</keyword>
<evidence type="ECO:0000256" key="3">
    <source>
        <dbReference type="ARBA" id="ARBA00023157"/>
    </source>
</evidence>
<dbReference type="InterPro" id="IPR007110">
    <property type="entry name" value="Ig-like_dom"/>
</dbReference>
<dbReference type="PANTHER" id="PTHR23278:SF19">
    <property type="entry name" value="OBSCURIN"/>
    <property type="match status" value="1"/>
</dbReference>
<evidence type="ECO:0000256" key="2">
    <source>
        <dbReference type="ARBA" id="ARBA00023136"/>
    </source>
</evidence>
<name>A0AAV4NZ47_9ARAC</name>
<dbReference type="PANTHER" id="PTHR23278">
    <property type="entry name" value="SIDESTEP PROTEIN"/>
    <property type="match status" value="1"/>
</dbReference>
<reference evidence="5 6" key="1">
    <citation type="submission" date="2021-06" db="EMBL/GenBank/DDBJ databases">
        <title>Caerostris darwini draft genome.</title>
        <authorList>
            <person name="Kono N."/>
            <person name="Arakawa K."/>
        </authorList>
    </citation>
    <scope>NUCLEOTIDE SEQUENCE [LARGE SCALE GENOMIC DNA]</scope>
</reference>
<dbReference type="Pfam" id="PF00047">
    <property type="entry name" value="ig"/>
    <property type="match status" value="1"/>
</dbReference>
<evidence type="ECO:0000313" key="6">
    <source>
        <dbReference type="Proteomes" id="UP001054837"/>
    </source>
</evidence>
<dbReference type="GO" id="GO:0016020">
    <property type="term" value="C:membrane"/>
    <property type="evidence" value="ECO:0007669"/>
    <property type="project" value="UniProtKB-SubCell"/>
</dbReference>
<dbReference type="Pfam" id="PF08205">
    <property type="entry name" value="C2-set_2"/>
    <property type="match status" value="1"/>
</dbReference>
<dbReference type="InterPro" id="IPR013783">
    <property type="entry name" value="Ig-like_fold"/>
</dbReference>
<feature type="domain" description="Ig-like" evidence="4">
    <location>
        <begin position="243"/>
        <end position="334"/>
    </location>
</feature>
<accession>A0AAV4NZ47</accession>
<dbReference type="Gene3D" id="2.60.40.10">
    <property type="entry name" value="Immunoglobulins"/>
    <property type="match status" value="4"/>
</dbReference>
<evidence type="ECO:0000259" key="4">
    <source>
        <dbReference type="PROSITE" id="PS50835"/>
    </source>
</evidence>
<dbReference type="SUPFAM" id="SSF48726">
    <property type="entry name" value="Immunoglobulin"/>
    <property type="match status" value="4"/>
</dbReference>
<dbReference type="PROSITE" id="PS50835">
    <property type="entry name" value="IG_LIKE"/>
    <property type="match status" value="5"/>
</dbReference>
<dbReference type="InterPro" id="IPR036116">
    <property type="entry name" value="FN3_sf"/>
</dbReference>
<dbReference type="InterPro" id="IPR003599">
    <property type="entry name" value="Ig_sub"/>
</dbReference>
<evidence type="ECO:0000313" key="5">
    <source>
        <dbReference type="EMBL" id="GIX90028.1"/>
    </source>
</evidence>
<dbReference type="Proteomes" id="UP001054837">
    <property type="component" value="Unassembled WGS sequence"/>
</dbReference>
<evidence type="ECO:0000256" key="1">
    <source>
        <dbReference type="ARBA" id="ARBA00004167"/>
    </source>
</evidence>
<keyword evidence="2" id="KW-0472">Membrane</keyword>
<dbReference type="AlphaFoldDB" id="A0AAV4NZ47"/>
<dbReference type="Pfam" id="PF13927">
    <property type="entry name" value="Ig_3"/>
    <property type="match status" value="1"/>
</dbReference>
<feature type="domain" description="Ig-like" evidence="4">
    <location>
        <begin position="17"/>
        <end position="128"/>
    </location>
</feature>
<dbReference type="InterPro" id="IPR036179">
    <property type="entry name" value="Ig-like_dom_sf"/>
</dbReference>
<dbReference type="InterPro" id="IPR013151">
    <property type="entry name" value="Immunoglobulin_dom"/>
</dbReference>
<comment type="caution">
    <text evidence="5">The sequence shown here is derived from an EMBL/GenBank/DDBJ whole genome shotgun (WGS) entry which is preliminary data.</text>
</comment>